<dbReference type="EMBL" id="LWCR01000022">
    <property type="protein sequence ID" value="OAN28448.1"/>
    <property type="molecule type" value="Genomic_DNA"/>
</dbReference>
<sequence length="128" mass="13587">MAKDPTTAREAMLGQMMDDFDVIVRRLEEVDAALAEKISQAVRDAAGKALLQSQMNFESMMSEQRNALVQAGREAAARIGNEINRSTASLVTAQAERRAVGFSALLLAVGAALGAALMFIAVRGGYLG</sequence>
<evidence type="ECO:0000313" key="4">
    <source>
        <dbReference type="Proteomes" id="UP000078356"/>
    </source>
</evidence>
<organism evidence="2 4">
    <name type="scientific">Pseudomonas oryzihabitans</name>
    <dbReference type="NCBI Taxonomy" id="47885"/>
    <lineage>
        <taxon>Bacteria</taxon>
        <taxon>Pseudomonadati</taxon>
        <taxon>Pseudomonadota</taxon>
        <taxon>Gammaproteobacteria</taxon>
        <taxon>Pseudomonadales</taxon>
        <taxon>Pseudomonadaceae</taxon>
        <taxon>Pseudomonas</taxon>
    </lineage>
</organism>
<reference evidence="5" key="3">
    <citation type="submission" date="2016-10" db="EMBL/GenBank/DDBJ databases">
        <authorList>
            <person name="de Groot N.N."/>
        </authorList>
    </citation>
    <scope>NUCLEOTIDE SEQUENCE [LARGE SCALE GENOMIC DNA]</scope>
    <source>
        <strain evidence="5">DSM 15758</strain>
    </source>
</reference>
<dbReference type="OrthoDB" id="6879015at2"/>
<comment type="caution">
    <text evidence="2">The sequence shown here is derived from an EMBL/GenBank/DDBJ whole genome shotgun (WGS) entry which is preliminary data.</text>
</comment>
<keyword evidence="1" id="KW-0472">Membrane</keyword>
<evidence type="ECO:0000313" key="3">
    <source>
        <dbReference type="EMBL" id="SCZ48420.1"/>
    </source>
</evidence>
<accession>A0A178LDY1</accession>
<keyword evidence="1" id="KW-0812">Transmembrane</keyword>
<keyword evidence="1" id="KW-1133">Transmembrane helix</keyword>
<protein>
    <submittedName>
        <fullName evidence="2">Uncharacterized protein</fullName>
    </submittedName>
</protein>
<evidence type="ECO:0000313" key="2">
    <source>
        <dbReference type="EMBL" id="OAN28448.1"/>
    </source>
</evidence>
<proteinExistence type="predicted"/>
<reference evidence="3" key="2">
    <citation type="submission" date="2016-10" db="EMBL/GenBank/DDBJ databases">
        <authorList>
            <person name="Varghese N."/>
            <person name="Submissions S."/>
        </authorList>
    </citation>
    <scope>NUCLEOTIDE SEQUENCE</scope>
    <source>
        <strain evidence="3">DSM 15758</strain>
    </source>
</reference>
<name>A0A178LDY1_9PSED</name>
<reference evidence="2 4" key="1">
    <citation type="submission" date="2016-04" db="EMBL/GenBank/DDBJ databases">
        <title>Draft Genome Sequences of Staphylococcus capitis Strain H36, S. capitis Strain H65, S. cohnii Strain H62, S. hominis Strain H69, Mycobacterium iranicum Strain H39, Plantibacter sp. Strain H53, Pseudomonas oryzihabitans Strain H72, and Microbacterium sp. Strain H83, isolated from residential settings.</title>
        <authorList>
            <person name="Lymperopoulou D."/>
            <person name="Adams R.I."/>
            <person name="Lindow S."/>
            <person name="Coil D.A."/>
            <person name="Jospin G."/>
            <person name="Eisen J.A."/>
        </authorList>
    </citation>
    <scope>NUCLEOTIDE SEQUENCE [LARGE SCALE GENOMIC DNA]</scope>
    <source>
        <strain evidence="2 4">H72</strain>
    </source>
</reference>
<dbReference type="AlphaFoldDB" id="A0A178LDY1"/>
<dbReference type="Proteomes" id="UP000078356">
    <property type="component" value="Unassembled WGS sequence"/>
</dbReference>
<dbReference type="RefSeq" id="WP_064308199.1">
    <property type="nucleotide sequence ID" value="NZ_CP102430.1"/>
</dbReference>
<dbReference type="Proteomes" id="UP000183046">
    <property type="component" value="Unassembled WGS sequence"/>
</dbReference>
<evidence type="ECO:0000313" key="5">
    <source>
        <dbReference type="Proteomes" id="UP000183046"/>
    </source>
</evidence>
<dbReference type="EMBL" id="FMWB01000024">
    <property type="protein sequence ID" value="SCZ48420.1"/>
    <property type="molecule type" value="Genomic_DNA"/>
</dbReference>
<accession>A0A1G5PH78</accession>
<gene>
    <name evidence="2" type="ORF">A4V15_20590</name>
    <name evidence="3" type="ORF">SAMN05216279_12441</name>
</gene>
<feature type="transmembrane region" description="Helical" evidence="1">
    <location>
        <begin position="99"/>
        <end position="122"/>
    </location>
</feature>
<evidence type="ECO:0000256" key="1">
    <source>
        <dbReference type="SAM" id="Phobius"/>
    </source>
</evidence>